<dbReference type="STRING" id="665126.ABB55_00375"/>
<keyword evidence="3" id="KW-0804">Transcription</keyword>
<dbReference type="GO" id="GO:0003677">
    <property type="term" value="F:DNA binding"/>
    <property type="evidence" value="ECO:0007669"/>
    <property type="project" value="UniProtKB-KW"/>
</dbReference>
<dbReference type="PROSITE" id="PS50043">
    <property type="entry name" value="HTH_LUXR_2"/>
    <property type="match status" value="1"/>
</dbReference>
<keyword evidence="6" id="KW-1185">Reference proteome</keyword>
<dbReference type="InterPro" id="IPR036388">
    <property type="entry name" value="WH-like_DNA-bd_sf"/>
</dbReference>
<feature type="domain" description="HTH luxR-type" evidence="4">
    <location>
        <begin position="177"/>
        <end position="242"/>
    </location>
</feature>
<gene>
    <name evidence="5" type="ORF">ABB55_00375</name>
</gene>
<protein>
    <recommendedName>
        <fullName evidence="4">HTH luxR-type domain-containing protein</fullName>
    </recommendedName>
</protein>
<accession>A0A0P6VVG5</accession>
<evidence type="ECO:0000256" key="2">
    <source>
        <dbReference type="ARBA" id="ARBA00023125"/>
    </source>
</evidence>
<dbReference type="Proteomes" id="UP000048984">
    <property type="component" value="Unassembled WGS sequence"/>
</dbReference>
<evidence type="ECO:0000259" key="4">
    <source>
        <dbReference type="PROSITE" id="PS50043"/>
    </source>
</evidence>
<dbReference type="GO" id="GO:0006355">
    <property type="term" value="P:regulation of DNA-templated transcription"/>
    <property type="evidence" value="ECO:0007669"/>
    <property type="project" value="InterPro"/>
</dbReference>
<dbReference type="PANTHER" id="PTHR44688">
    <property type="entry name" value="DNA-BINDING TRANSCRIPTIONAL ACTIVATOR DEVR_DOSR"/>
    <property type="match status" value="1"/>
</dbReference>
<keyword evidence="2" id="KW-0238">DNA-binding</keyword>
<dbReference type="CDD" id="cd06170">
    <property type="entry name" value="LuxR_C_like"/>
    <property type="match status" value="1"/>
</dbReference>
<dbReference type="Gene3D" id="1.10.10.10">
    <property type="entry name" value="Winged helix-like DNA-binding domain superfamily/Winged helix DNA-binding domain"/>
    <property type="match status" value="1"/>
</dbReference>
<dbReference type="AlphaFoldDB" id="A0A0P6VVG5"/>
<proteinExistence type="predicted"/>
<evidence type="ECO:0000313" key="6">
    <source>
        <dbReference type="Proteomes" id="UP000048984"/>
    </source>
</evidence>
<evidence type="ECO:0000313" key="5">
    <source>
        <dbReference type="EMBL" id="KPL50871.1"/>
    </source>
</evidence>
<dbReference type="InterPro" id="IPR000792">
    <property type="entry name" value="Tscrpt_reg_LuxR_C"/>
</dbReference>
<dbReference type="InterPro" id="IPR016032">
    <property type="entry name" value="Sig_transdc_resp-reg_C-effctor"/>
</dbReference>
<dbReference type="PRINTS" id="PR00038">
    <property type="entry name" value="HTHLUXR"/>
</dbReference>
<dbReference type="SMART" id="SM00421">
    <property type="entry name" value="HTH_LUXR"/>
    <property type="match status" value="1"/>
</dbReference>
<name>A0A0P6VVG5_9HYPH</name>
<reference evidence="5 6" key="2">
    <citation type="submission" date="2015-10" db="EMBL/GenBank/DDBJ databases">
        <title>Draft Genome Sequence of Prosthecomicrobium hirschii ATCC 27832.</title>
        <authorList>
            <person name="Daniel J."/>
            <person name="Givan S.A."/>
            <person name="Brun Y.V."/>
            <person name="Brown P.J."/>
        </authorList>
    </citation>
    <scope>NUCLEOTIDE SEQUENCE [LARGE SCALE GENOMIC DNA]</scope>
    <source>
        <strain evidence="5 6">16</strain>
    </source>
</reference>
<dbReference type="SUPFAM" id="SSF46894">
    <property type="entry name" value="C-terminal effector domain of the bipartite response regulators"/>
    <property type="match status" value="1"/>
</dbReference>
<dbReference type="Pfam" id="PF00196">
    <property type="entry name" value="GerE"/>
    <property type="match status" value="1"/>
</dbReference>
<sequence length="254" mass="28075">MHLTFDQSADLARLFSLLHEEDEERTIRLKVGELLLRLTGSDYFASFVWDEASRRFARRLQIGMDEANLDRYDRHFQYRDPITPALKQRAAPTLVSAIMPRADFVRTEFFTDFLARDGLAYGVNMYCVDGVRHVGDLRLWRASRRGDFDTDTVDLLALIRPALSRALAKARDRAGSPGVPSIRLSARQQAIAKLVAAGASDKEIGRLLGIAPTTVRSHVDQLKERLGVARRSAIGAALAEAGLTDVGTAAAPKG</sequence>
<reference evidence="5 6" key="1">
    <citation type="submission" date="2015-09" db="EMBL/GenBank/DDBJ databases">
        <authorList>
            <person name="Jackson K.R."/>
            <person name="Lunt B.L."/>
            <person name="Fisher J.N.B."/>
            <person name="Gardner A.V."/>
            <person name="Bailey M.E."/>
            <person name="Deus L.M."/>
            <person name="Earl A.S."/>
            <person name="Gibby P.D."/>
            <person name="Hartmann K.A."/>
            <person name="Liu J.E."/>
            <person name="Manci A.M."/>
            <person name="Nielsen D.A."/>
            <person name="Solomon M.B."/>
            <person name="Breakwell D.P."/>
            <person name="Burnett S.H."/>
            <person name="Grose J.H."/>
        </authorList>
    </citation>
    <scope>NUCLEOTIDE SEQUENCE [LARGE SCALE GENOMIC DNA]</scope>
    <source>
        <strain evidence="5 6">16</strain>
    </source>
</reference>
<evidence type="ECO:0000256" key="1">
    <source>
        <dbReference type="ARBA" id="ARBA00023015"/>
    </source>
</evidence>
<dbReference type="RefSeq" id="WP_054357034.1">
    <property type="nucleotide sequence ID" value="NZ_LJYW01000001.1"/>
</dbReference>
<organism evidence="5 6">
    <name type="scientific">Prosthecodimorpha hirschii</name>
    <dbReference type="NCBI Taxonomy" id="665126"/>
    <lineage>
        <taxon>Bacteria</taxon>
        <taxon>Pseudomonadati</taxon>
        <taxon>Pseudomonadota</taxon>
        <taxon>Alphaproteobacteria</taxon>
        <taxon>Hyphomicrobiales</taxon>
        <taxon>Ancalomicrobiaceae</taxon>
        <taxon>Prosthecodimorpha</taxon>
    </lineage>
</organism>
<dbReference type="EMBL" id="LJYW01000001">
    <property type="protein sequence ID" value="KPL50871.1"/>
    <property type="molecule type" value="Genomic_DNA"/>
</dbReference>
<evidence type="ECO:0000256" key="3">
    <source>
        <dbReference type="ARBA" id="ARBA00023163"/>
    </source>
</evidence>
<keyword evidence="1" id="KW-0805">Transcription regulation</keyword>
<dbReference type="PANTHER" id="PTHR44688:SF16">
    <property type="entry name" value="DNA-BINDING TRANSCRIPTIONAL ACTIVATOR DEVR_DOSR"/>
    <property type="match status" value="1"/>
</dbReference>
<comment type="caution">
    <text evidence="5">The sequence shown here is derived from an EMBL/GenBank/DDBJ whole genome shotgun (WGS) entry which is preliminary data.</text>
</comment>